<dbReference type="PANTHER" id="PTHR47506:SF1">
    <property type="entry name" value="HTH-TYPE TRANSCRIPTIONAL REGULATOR YJDC"/>
    <property type="match status" value="1"/>
</dbReference>
<accession>A0ABQ2MTF5</accession>
<organism evidence="7 8">
    <name type="scientific">Streptomyces daqingensis</name>
    <dbReference type="NCBI Taxonomy" id="1472640"/>
    <lineage>
        <taxon>Bacteria</taxon>
        <taxon>Bacillati</taxon>
        <taxon>Actinomycetota</taxon>
        <taxon>Actinomycetes</taxon>
        <taxon>Kitasatosporales</taxon>
        <taxon>Streptomycetaceae</taxon>
        <taxon>Streptomyces</taxon>
    </lineage>
</organism>
<dbReference type="InterPro" id="IPR009057">
    <property type="entry name" value="Homeodomain-like_sf"/>
</dbReference>
<dbReference type="PANTHER" id="PTHR47506">
    <property type="entry name" value="TRANSCRIPTIONAL REGULATORY PROTEIN"/>
    <property type="match status" value="1"/>
</dbReference>
<dbReference type="Pfam" id="PF00440">
    <property type="entry name" value="TetR_N"/>
    <property type="match status" value="1"/>
</dbReference>
<dbReference type="Pfam" id="PF13977">
    <property type="entry name" value="TetR_C_6"/>
    <property type="match status" value="1"/>
</dbReference>
<evidence type="ECO:0000259" key="6">
    <source>
        <dbReference type="PROSITE" id="PS50977"/>
    </source>
</evidence>
<feature type="DNA-binding region" description="H-T-H motif" evidence="5">
    <location>
        <begin position="29"/>
        <end position="48"/>
    </location>
</feature>
<dbReference type="SUPFAM" id="SSF46689">
    <property type="entry name" value="Homeodomain-like"/>
    <property type="match status" value="1"/>
</dbReference>
<dbReference type="PRINTS" id="PR00455">
    <property type="entry name" value="HTHTETR"/>
</dbReference>
<keyword evidence="4" id="KW-0804">Transcription</keyword>
<dbReference type="InterPro" id="IPR036271">
    <property type="entry name" value="Tet_transcr_reg_TetR-rel_C_sf"/>
</dbReference>
<gene>
    <name evidence="7" type="ORF">GCM10012287_53670</name>
</gene>
<dbReference type="EMBL" id="BMMP01000025">
    <property type="protein sequence ID" value="GGO57540.1"/>
    <property type="molecule type" value="Genomic_DNA"/>
</dbReference>
<reference evidence="8" key="1">
    <citation type="journal article" date="2019" name="Int. J. Syst. Evol. Microbiol.">
        <title>The Global Catalogue of Microorganisms (GCM) 10K type strain sequencing project: providing services to taxonomists for standard genome sequencing and annotation.</title>
        <authorList>
            <consortium name="The Broad Institute Genomics Platform"/>
            <consortium name="The Broad Institute Genome Sequencing Center for Infectious Disease"/>
            <person name="Wu L."/>
            <person name="Ma J."/>
        </authorList>
    </citation>
    <scope>NUCLEOTIDE SEQUENCE [LARGE SCALE GENOMIC DNA]</scope>
    <source>
        <strain evidence="8">CGMCC 4.7178</strain>
    </source>
</reference>
<dbReference type="InterPro" id="IPR001647">
    <property type="entry name" value="HTH_TetR"/>
</dbReference>
<dbReference type="SUPFAM" id="SSF48498">
    <property type="entry name" value="Tetracyclin repressor-like, C-terminal domain"/>
    <property type="match status" value="1"/>
</dbReference>
<evidence type="ECO:0000256" key="2">
    <source>
        <dbReference type="ARBA" id="ARBA00023015"/>
    </source>
</evidence>
<dbReference type="PROSITE" id="PS50977">
    <property type="entry name" value="HTH_TETR_2"/>
    <property type="match status" value="1"/>
</dbReference>
<evidence type="ECO:0000256" key="3">
    <source>
        <dbReference type="ARBA" id="ARBA00023125"/>
    </source>
</evidence>
<feature type="domain" description="HTH tetR-type" evidence="6">
    <location>
        <begin position="6"/>
        <end position="66"/>
    </location>
</feature>
<comment type="caution">
    <text evidence="7">The sequence shown here is derived from an EMBL/GenBank/DDBJ whole genome shotgun (WGS) entry which is preliminary data.</text>
</comment>
<evidence type="ECO:0000256" key="1">
    <source>
        <dbReference type="ARBA" id="ARBA00022491"/>
    </source>
</evidence>
<proteinExistence type="predicted"/>
<sequence length="196" mass="21453">MQKRGEQRRRAIVDAATELFGRHGYRGTGLAVIAEQAGITPSAVIHHFGSKEGLLRAVLDAHDARAAARLSRHVGKGVRGLVDALLDDAEDTQRHMHLSTLHATLQAEHLTAGPGDEVRERFLQRSRILRQAMADVLRGGIDSGEITDCPDPDATAAELLAFQEGALIVWRLDPERTDLRALYETHLRHLIAQTGG</sequence>
<dbReference type="Gene3D" id="1.10.357.10">
    <property type="entry name" value="Tetracycline Repressor, domain 2"/>
    <property type="match status" value="1"/>
</dbReference>
<protein>
    <submittedName>
        <fullName evidence="7">TetR family transcriptional regulator</fullName>
    </submittedName>
</protein>
<evidence type="ECO:0000313" key="8">
    <source>
        <dbReference type="Proteomes" id="UP000631535"/>
    </source>
</evidence>
<keyword evidence="8" id="KW-1185">Reference proteome</keyword>
<dbReference type="InterPro" id="IPR039538">
    <property type="entry name" value="BetI_C"/>
</dbReference>
<keyword evidence="3 5" id="KW-0238">DNA-binding</keyword>
<keyword evidence="2" id="KW-0805">Transcription regulation</keyword>
<evidence type="ECO:0000256" key="4">
    <source>
        <dbReference type="ARBA" id="ARBA00023163"/>
    </source>
</evidence>
<keyword evidence="1" id="KW-0678">Repressor</keyword>
<dbReference type="Proteomes" id="UP000631535">
    <property type="component" value="Unassembled WGS sequence"/>
</dbReference>
<name>A0ABQ2MTF5_9ACTN</name>
<dbReference type="RefSeq" id="WP_229712224.1">
    <property type="nucleotide sequence ID" value="NZ_BMMP01000025.1"/>
</dbReference>
<evidence type="ECO:0000313" key="7">
    <source>
        <dbReference type="EMBL" id="GGO57540.1"/>
    </source>
</evidence>
<evidence type="ECO:0000256" key="5">
    <source>
        <dbReference type="PROSITE-ProRule" id="PRU00335"/>
    </source>
</evidence>